<proteinExistence type="predicted"/>
<dbReference type="Proteomes" id="UP000681722">
    <property type="component" value="Unassembled WGS sequence"/>
</dbReference>
<accession>A0A815ZGQ5</accession>
<dbReference type="PROSITE" id="PS51221">
    <property type="entry name" value="TTL"/>
    <property type="match status" value="1"/>
</dbReference>
<feature type="non-terminal residue" evidence="4">
    <location>
        <position position="277"/>
    </location>
</feature>
<name>A0A815ZGQ5_9BILA</name>
<evidence type="ECO:0000256" key="2">
    <source>
        <dbReference type="ARBA" id="ARBA00022741"/>
    </source>
</evidence>
<organism evidence="4 6">
    <name type="scientific">Didymodactylos carnosus</name>
    <dbReference type="NCBI Taxonomy" id="1234261"/>
    <lineage>
        <taxon>Eukaryota</taxon>
        <taxon>Metazoa</taxon>
        <taxon>Spiralia</taxon>
        <taxon>Gnathifera</taxon>
        <taxon>Rotifera</taxon>
        <taxon>Eurotatoria</taxon>
        <taxon>Bdelloidea</taxon>
        <taxon>Philodinida</taxon>
        <taxon>Philodinidae</taxon>
        <taxon>Didymodactylos</taxon>
    </lineage>
</organism>
<gene>
    <name evidence="4" type="ORF">GPM918_LOCUS41179</name>
    <name evidence="5" type="ORF">SRO942_LOCUS42200</name>
</gene>
<evidence type="ECO:0000256" key="3">
    <source>
        <dbReference type="ARBA" id="ARBA00022840"/>
    </source>
</evidence>
<dbReference type="GO" id="GO:0015631">
    <property type="term" value="F:tubulin binding"/>
    <property type="evidence" value="ECO:0007669"/>
    <property type="project" value="TreeGrafter"/>
</dbReference>
<dbReference type="GO" id="GO:0000226">
    <property type="term" value="P:microtubule cytoskeleton organization"/>
    <property type="evidence" value="ECO:0007669"/>
    <property type="project" value="TreeGrafter"/>
</dbReference>
<feature type="non-terminal residue" evidence="4">
    <location>
        <position position="1"/>
    </location>
</feature>
<dbReference type="AlphaFoldDB" id="A0A815ZGQ5"/>
<evidence type="ECO:0000313" key="5">
    <source>
        <dbReference type="EMBL" id="CAF4450342.1"/>
    </source>
</evidence>
<dbReference type="GO" id="GO:0036064">
    <property type="term" value="C:ciliary basal body"/>
    <property type="evidence" value="ECO:0007669"/>
    <property type="project" value="TreeGrafter"/>
</dbReference>
<evidence type="ECO:0000313" key="4">
    <source>
        <dbReference type="EMBL" id="CAF1582276.1"/>
    </source>
</evidence>
<dbReference type="SUPFAM" id="SSF56059">
    <property type="entry name" value="Glutathione synthetase ATP-binding domain-like"/>
    <property type="match status" value="1"/>
</dbReference>
<evidence type="ECO:0000256" key="1">
    <source>
        <dbReference type="ARBA" id="ARBA00022598"/>
    </source>
</evidence>
<dbReference type="Proteomes" id="UP000663829">
    <property type="component" value="Unassembled WGS sequence"/>
</dbReference>
<dbReference type="EMBL" id="CAJNOQ010031862">
    <property type="protein sequence ID" value="CAF1582276.1"/>
    <property type="molecule type" value="Genomic_DNA"/>
</dbReference>
<dbReference type="PANTHER" id="PTHR12241">
    <property type="entry name" value="TUBULIN POLYGLUTAMYLASE"/>
    <property type="match status" value="1"/>
</dbReference>
<dbReference type="GO" id="GO:0005524">
    <property type="term" value="F:ATP binding"/>
    <property type="evidence" value="ECO:0007669"/>
    <property type="project" value="UniProtKB-KW"/>
</dbReference>
<dbReference type="Pfam" id="PF03133">
    <property type="entry name" value="TTL"/>
    <property type="match status" value="1"/>
</dbReference>
<dbReference type="OrthoDB" id="202825at2759"/>
<keyword evidence="1" id="KW-0436">Ligase</keyword>
<evidence type="ECO:0000313" key="6">
    <source>
        <dbReference type="Proteomes" id="UP000663829"/>
    </source>
</evidence>
<dbReference type="InterPro" id="IPR004344">
    <property type="entry name" value="TTL/TTLL_fam"/>
</dbReference>
<sequence length="277" mass="32839">CTLGTIFDSDIYWHSSTFNEGHQNFAFNSGRVNKFPSMNELLRKVQLTRTLNIMRSLFPTEYDFYPRTWFIPEQSQQFKDDVRYIHEQDERHKRSLTTFIVKPSDGSQGEGIYLIRNVSSCMITNRPHVVQEYIERPLLINNLKFDLRIYVLILNLYPLEIFLYDEGLVRFATVNYKPPSMENLHQTFMHLTNYSLNKKSATYKHTLDDKQTDGSKRKLSVVWNQLIVMYGQTKIDKTKLLITELINKTIIAILPELRVEYEFELPMRKKQNISCFQ</sequence>
<keyword evidence="3" id="KW-0067">ATP-binding</keyword>
<dbReference type="GO" id="GO:0070740">
    <property type="term" value="F:tubulin-glutamic acid ligase activity"/>
    <property type="evidence" value="ECO:0007669"/>
    <property type="project" value="TreeGrafter"/>
</dbReference>
<protein>
    <submittedName>
        <fullName evidence="4">Uncharacterized protein</fullName>
    </submittedName>
</protein>
<reference evidence="4" key="1">
    <citation type="submission" date="2021-02" db="EMBL/GenBank/DDBJ databases">
        <authorList>
            <person name="Nowell W R."/>
        </authorList>
    </citation>
    <scope>NUCLEOTIDE SEQUENCE</scope>
</reference>
<keyword evidence="2" id="KW-0547">Nucleotide-binding</keyword>
<keyword evidence="6" id="KW-1185">Reference proteome</keyword>
<dbReference type="PANTHER" id="PTHR12241:SF154">
    <property type="entry name" value="TUBULIN POLYGLUTAMYLASE TTLL11"/>
    <property type="match status" value="1"/>
</dbReference>
<dbReference type="EMBL" id="CAJOBC010097847">
    <property type="protein sequence ID" value="CAF4450342.1"/>
    <property type="molecule type" value="Genomic_DNA"/>
</dbReference>
<dbReference type="Gene3D" id="3.30.470.20">
    <property type="entry name" value="ATP-grasp fold, B domain"/>
    <property type="match status" value="1"/>
</dbReference>
<comment type="caution">
    <text evidence="4">The sequence shown here is derived from an EMBL/GenBank/DDBJ whole genome shotgun (WGS) entry which is preliminary data.</text>
</comment>